<dbReference type="AlphaFoldDB" id="A0A229XE58"/>
<protein>
    <recommendedName>
        <fullName evidence="3">Aminoglycoside phosphotransferase domain-containing protein</fullName>
    </recommendedName>
</protein>
<dbReference type="OrthoDB" id="4207132at2759"/>
<dbReference type="EMBL" id="NIDN02000004">
    <property type="protein sequence ID" value="RLM01577.1"/>
    <property type="molecule type" value="Genomic_DNA"/>
</dbReference>
<dbReference type="Proteomes" id="UP000215289">
    <property type="component" value="Unassembled WGS sequence"/>
</dbReference>
<comment type="caution">
    <text evidence="1">The sequence shown here is derived from an EMBL/GenBank/DDBJ whole genome shotgun (WGS) entry which is preliminary data.</text>
</comment>
<evidence type="ECO:0000313" key="2">
    <source>
        <dbReference type="Proteomes" id="UP000215289"/>
    </source>
</evidence>
<name>A0A229XE58_9EURO</name>
<accession>A0A229XE58</accession>
<keyword evidence="2" id="KW-1185">Reference proteome</keyword>
<organism evidence="1 2">
    <name type="scientific">Aspergillus turcosus</name>
    <dbReference type="NCBI Taxonomy" id="1245748"/>
    <lineage>
        <taxon>Eukaryota</taxon>
        <taxon>Fungi</taxon>
        <taxon>Dikarya</taxon>
        <taxon>Ascomycota</taxon>
        <taxon>Pezizomycotina</taxon>
        <taxon>Eurotiomycetes</taxon>
        <taxon>Eurotiomycetidae</taxon>
        <taxon>Eurotiales</taxon>
        <taxon>Aspergillaceae</taxon>
        <taxon>Aspergillus</taxon>
        <taxon>Aspergillus subgen. Fumigati</taxon>
    </lineage>
</organism>
<evidence type="ECO:0008006" key="3">
    <source>
        <dbReference type="Google" id="ProtNLM"/>
    </source>
</evidence>
<sequence>MSSPSSRWFHQGTDPGTIITLDQPVPSQWKILEKLNERNFQASEEMHRRHGHYSYATAKLLCCDPKKPSRRAFMRVYLQVPFKDTEIQDPKTRSRQATTYTPPELTAYQEFTRKDFSNVPKLLGYKISTQDKSGLVPNGFATWLAWEMVPGLRLGDKLGNDPYWTLSAVEREHVRMAFMKALPQALEKGYGPYTPSLSKLVWHSQTGTLYFIGYFYGIDDEPKDRSNIKIGPEALARYGLAKPSSNEWRNKNWNGDTTGWKM</sequence>
<reference evidence="1 2" key="1">
    <citation type="submission" date="2018-08" db="EMBL/GenBank/DDBJ databases">
        <title>Draft genome sequences of two Aspergillus turcosus clinical strains isolated from bronchoalveolar lavage fluid: one azole-susceptible and the other azole-resistant.</title>
        <authorList>
            <person name="Parent-Michaud M."/>
            <person name="Dufresne P.J."/>
            <person name="Fournier E."/>
            <person name="Martineau C."/>
            <person name="Moreira S."/>
            <person name="Perkins V."/>
            <person name="De Repentigny L."/>
            <person name="Dufresne S.F."/>
        </authorList>
    </citation>
    <scope>NUCLEOTIDE SEQUENCE [LARGE SCALE GENOMIC DNA]</scope>
    <source>
        <strain evidence="1">HMR AF 1038</strain>
    </source>
</reference>
<gene>
    <name evidence="1" type="ORF">CFD26_108891</name>
</gene>
<evidence type="ECO:0000313" key="1">
    <source>
        <dbReference type="EMBL" id="RLM01577.1"/>
    </source>
</evidence>
<proteinExistence type="predicted"/>